<dbReference type="HOGENOM" id="CLU_163967_2_0_9"/>
<dbReference type="SUPFAM" id="SSF89360">
    <property type="entry name" value="HesB-like domain"/>
    <property type="match status" value="1"/>
</dbReference>
<evidence type="ECO:0000313" key="1">
    <source>
        <dbReference type="EMBL" id="BAN06601.1"/>
    </source>
</evidence>
<sequence>MLKRSPINMKITVTDAASKWFREDMGMTGRGIRFFGKVYGKTPVHQGFSLGMTPDDHPRHPIVAEKKDDVTYYITEGDQWFFVGYDLTVDYDAQTDGPVYRYAENGELDH</sequence>
<dbReference type="PATRIC" id="fig|1001583.3.peg.954"/>
<dbReference type="Proteomes" id="UP000012042">
    <property type="component" value="Chromosome"/>
</dbReference>
<evidence type="ECO:0000313" key="2">
    <source>
        <dbReference type="Proteomes" id="UP000012042"/>
    </source>
</evidence>
<dbReference type="InterPro" id="IPR035903">
    <property type="entry name" value="HesB-like_dom_sf"/>
</dbReference>
<organism evidence="1 2">
    <name type="scientific">Levilactobacillus brevis KB290</name>
    <dbReference type="NCBI Taxonomy" id="1001583"/>
    <lineage>
        <taxon>Bacteria</taxon>
        <taxon>Bacillati</taxon>
        <taxon>Bacillota</taxon>
        <taxon>Bacilli</taxon>
        <taxon>Lactobacillales</taxon>
        <taxon>Lactobacillaceae</taxon>
        <taxon>Levilactobacillus</taxon>
    </lineage>
</organism>
<protein>
    <submittedName>
        <fullName evidence="1">Uncharacterized protein yneR</fullName>
    </submittedName>
</protein>
<reference evidence="1 2" key="1">
    <citation type="journal article" date="2013" name="PLoS ONE">
        <title>Genomic Analysis by Deep Sequencing of the Probiotic Lactobacillus brevis KB290 Harboring Nine Plasmids Reveals Genomic Stability.</title>
        <authorList>
            <person name="Fukao M."/>
            <person name="Oshima K."/>
            <person name="Morita H."/>
            <person name="Toh H."/>
            <person name="Suda W."/>
            <person name="Kim S.W."/>
            <person name="Suzuki S."/>
            <person name="Yakabe T."/>
            <person name="Hattori M."/>
            <person name="Yajima N."/>
        </authorList>
    </citation>
    <scope>NUCLEOTIDE SEQUENCE [LARGE SCALE GENOMIC DNA]</scope>
    <source>
        <strain evidence="1 2">KB290</strain>
    </source>
</reference>
<dbReference type="KEGG" id="lbk:LVISKB_0966"/>
<proteinExistence type="predicted"/>
<name>M5AZM2_LEVBR</name>
<gene>
    <name evidence="1" type="ORF">LVISKB_0966</name>
</gene>
<dbReference type="EMBL" id="AP012167">
    <property type="protein sequence ID" value="BAN06601.1"/>
    <property type="molecule type" value="Genomic_DNA"/>
</dbReference>
<accession>M5AZM2</accession>
<dbReference type="AlphaFoldDB" id="M5AZM2"/>